<keyword evidence="1" id="KW-0812">Transmembrane</keyword>
<reference evidence="2" key="1">
    <citation type="journal article" date="2014" name="Genome Announc.">
        <title>Genome sequence of the yeast Cyberlindnera fabianii (Hansenula fabianii).</title>
        <authorList>
            <person name="Freel K.C."/>
            <person name="Sarilar V."/>
            <person name="Neuveglise C."/>
            <person name="Devillers H."/>
            <person name="Friedrich A."/>
            <person name="Schacherer J."/>
        </authorList>
    </citation>
    <scope>NUCLEOTIDE SEQUENCE</scope>
    <source>
        <strain evidence="2">YJS4271</strain>
    </source>
</reference>
<keyword evidence="1" id="KW-0472">Membrane</keyword>
<dbReference type="VEuPathDB" id="FungiDB:BON22_1480"/>
<feature type="transmembrane region" description="Helical" evidence="1">
    <location>
        <begin position="49"/>
        <end position="71"/>
    </location>
</feature>
<dbReference type="AlphaFoldDB" id="A0A061BE64"/>
<keyword evidence="1" id="KW-1133">Transmembrane helix</keyword>
<accession>A0A061BE64</accession>
<name>A0A061BE64_CYBFA</name>
<evidence type="ECO:0000313" key="2">
    <source>
        <dbReference type="EMBL" id="CDR45257.1"/>
    </source>
</evidence>
<organism evidence="2">
    <name type="scientific">Cyberlindnera fabianii</name>
    <name type="common">Yeast</name>
    <name type="synonym">Hansenula fabianii</name>
    <dbReference type="NCBI Taxonomy" id="36022"/>
    <lineage>
        <taxon>Eukaryota</taxon>
        <taxon>Fungi</taxon>
        <taxon>Dikarya</taxon>
        <taxon>Ascomycota</taxon>
        <taxon>Saccharomycotina</taxon>
        <taxon>Saccharomycetes</taxon>
        <taxon>Phaffomycetales</taxon>
        <taxon>Phaffomycetaceae</taxon>
        <taxon>Cyberlindnera</taxon>
    </lineage>
</organism>
<proteinExistence type="predicted"/>
<feature type="transmembrane region" description="Helical" evidence="1">
    <location>
        <begin position="104"/>
        <end position="122"/>
    </location>
</feature>
<sequence>MGLPDESCLPAYNDIIFPVSDEATLRPVVVIMRKIFGLWIITIRPQGCWAFFPSFQSISMIYLVGLILMINGSLSNRLFDAQLIGDMLAWFFVFNYASGHNSNFDYVIICVFNSQLLTVLLIRSCWYLRVAIDTVLRTLIQGEDVQRLRENQNQLKLFLYLYGLSFGVKSVIFGVLCMIRLTHHRRQSGNQCFSPCDLDEIGECLYLQNFSSKSKEMPIISIISAAVANNHVLPPYSQDSTTSYNESSFNV</sequence>
<dbReference type="EMBL" id="LK052902">
    <property type="protein sequence ID" value="CDR45257.1"/>
    <property type="molecule type" value="Genomic_DNA"/>
</dbReference>
<protein>
    <submittedName>
        <fullName evidence="2">CYFA0S17e00749g1_1</fullName>
    </submittedName>
</protein>
<feature type="transmembrane region" description="Helical" evidence="1">
    <location>
        <begin position="157"/>
        <end position="181"/>
    </location>
</feature>
<gene>
    <name evidence="2" type="ORF">CYFA0S_17e00749g</name>
</gene>
<evidence type="ECO:0000256" key="1">
    <source>
        <dbReference type="SAM" id="Phobius"/>
    </source>
</evidence>